<comment type="caution">
    <text evidence="1">The sequence shown here is derived from an EMBL/GenBank/DDBJ whole genome shotgun (WGS) entry which is preliminary data.</text>
</comment>
<dbReference type="InterPro" id="IPR003772">
    <property type="entry name" value="YceD"/>
</dbReference>
<dbReference type="AlphaFoldDB" id="A0A9D2SEQ6"/>
<evidence type="ECO:0000313" key="1">
    <source>
        <dbReference type="EMBL" id="HJB96991.1"/>
    </source>
</evidence>
<dbReference type="PANTHER" id="PTHR34374">
    <property type="entry name" value="LARGE RIBOSOMAL RNA SUBUNIT ACCUMULATION PROTEIN YCED HOMOLOG 1, CHLOROPLASTIC"/>
    <property type="match status" value="1"/>
</dbReference>
<proteinExistence type="predicted"/>
<organism evidence="1 2">
    <name type="scientific">Candidatus Acutalibacter pullicola</name>
    <dbReference type="NCBI Taxonomy" id="2838417"/>
    <lineage>
        <taxon>Bacteria</taxon>
        <taxon>Bacillati</taxon>
        <taxon>Bacillota</taxon>
        <taxon>Clostridia</taxon>
        <taxon>Eubacteriales</taxon>
        <taxon>Acutalibacteraceae</taxon>
        <taxon>Acutalibacter</taxon>
    </lineage>
</organism>
<reference evidence="1" key="2">
    <citation type="submission" date="2021-04" db="EMBL/GenBank/DDBJ databases">
        <authorList>
            <person name="Gilroy R."/>
        </authorList>
    </citation>
    <scope>NUCLEOTIDE SEQUENCE</scope>
    <source>
        <strain evidence="1">CHK185-1770</strain>
    </source>
</reference>
<sequence>MTIDLRNYYTGSCKELAWELDLSGMELGGVKPFCAPVKIQGELKGSADSVEFRGTAFYSLTMPCDRCFEVATQNREMEFFHVLVRALSDEEDDDGEFVVVPDDQLDADQLLTEDILLDVPSKFLCSPGCKGLCPVCGKNLNQGDCGCVQEQVDPRLAVLKDLL</sequence>
<reference evidence="1" key="1">
    <citation type="journal article" date="2021" name="PeerJ">
        <title>Extensive microbial diversity within the chicken gut microbiome revealed by metagenomics and culture.</title>
        <authorList>
            <person name="Gilroy R."/>
            <person name="Ravi A."/>
            <person name="Getino M."/>
            <person name="Pursley I."/>
            <person name="Horton D.L."/>
            <person name="Alikhan N.F."/>
            <person name="Baker D."/>
            <person name="Gharbi K."/>
            <person name="Hall N."/>
            <person name="Watson M."/>
            <person name="Adriaenssens E.M."/>
            <person name="Foster-Nyarko E."/>
            <person name="Jarju S."/>
            <person name="Secka A."/>
            <person name="Antonio M."/>
            <person name="Oren A."/>
            <person name="Chaudhuri R.R."/>
            <person name="La Ragione R."/>
            <person name="Hildebrand F."/>
            <person name="Pallen M.J."/>
        </authorList>
    </citation>
    <scope>NUCLEOTIDE SEQUENCE</scope>
    <source>
        <strain evidence="1">CHK185-1770</strain>
    </source>
</reference>
<dbReference type="Pfam" id="PF02620">
    <property type="entry name" value="YceD"/>
    <property type="match status" value="1"/>
</dbReference>
<name>A0A9D2SEQ6_9FIRM</name>
<dbReference type="Proteomes" id="UP000826793">
    <property type="component" value="Unassembled WGS sequence"/>
</dbReference>
<evidence type="ECO:0000313" key="2">
    <source>
        <dbReference type="Proteomes" id="UP000826793"/>
    </source>
</evidence>
<gene>
    <name evidence="1" type="ORF">H9710_00225</name>
</gene>
<accession>A0A9D2SEQ6</accession>
<dbReference type="EMBL" id="DWXG01000003">
    <property type="protein sequence ID" value="HJB96991.1"/>
    <property type="molecule type" value="Genomic_DNA"/>
</dbReference>
<protein>
    <submittedName>
        <fullName evidence="1">DUF177 domain-containing protein</fullName>
    </submittedName>
</protein>
<dbReference type="PANTHER" id="PTHR34374:SF1">
    <property type="entry name" value="LARGE RIBOSOMAL RNA SUBUNIT ACCUMULATION PROTEIN YCED HOMOLOG 1, CHLOROPLASTIC"/>
    <property type="match status" value="1"/>
</dbReference>